<evidence type="ECO:0000313" key="2">
    <source>
        <dbReference type="EMBL" id="MEI5906670.1"/>
    </source>
</evidence>
<organism evidence="2 3">
    <name type="scientific">Bacillus spongiae</name>
    <dbReference type="NCBI Taxonomy" id="2683610"/>
    <lineage>
        <taxon>Bacteria</taxon>
        <taxon>Bacillati</taxon>
        <taxon>Bacillota</taxon>
        <taxon>Bacilli</taxon>
        <taxon>Bacillales</taxon>
        <taxon>Bacillaceae</taxon>
        <taxon>Bacillus</taxon>
    </lineage>
</organism>
<keyword evidence="1" id="KW-1133">Transmembrane helix</keyword>
<comment type="caution">
    <text evidence="2">The sequence shown here is derived from an EMBL/GenBank/DDBJ whole genome shotgun (WGS) entry which is preliminary data.</text>
</comment>
<gene>
    <name evidence="2" type="ORF">WAK64_06315</name>
</gene>
<keyword evidence="3" id="KW-1185">Reference proteome</keyword>
<dbReference type="RefSeq" id="WP_336586104.1">
    <property type="nucleotide sequence ID" value="NZ_JBBAXC010000004.1"/>
</dbReference>
<evidence type="ECO:0000256" key="1">
    <source>
        <dbReference type="SAM" id="Phobius"/>
    </source>
</evidence>
<evidence type="ECO:0008006" key="4">
    <source>
        <dbReference type="Google" id="ProtNLM"/>
    </source>
</evidence>
<evidence type="ECO:0000313" key="3">
    <source>
        <dbReference type="Proteomes" id="UP001312865"/>
    </source>
</evidence>
<proteinExistence type="predicted"/>
<sequence length="70" mass="8166">MKIVIEKIIYFVFTIVIFIVLWKITSELWESFVPWNYKTDLLAAFVVAPVLIVVSFILASLSFKVIKENK</sequence>
<protein>
    <recommendedName>
        <fullName evidence="4">Inhibitor of the pro-sigma K processing machinery</fullName>
    </recommendedName>
</protein>
<accession>A0ABU8HBL3</accession>
<dbReference type="Proteomes" id="UP001312865">
    <property type="component" value="Unassembled WGS sequence"/>
</dbReference>
<dbReference type="EMBL" id="JBBAXC010000004">
    <property type="protein sequence ID" value="MEI5906670.1"/>
    <property type="molecule type" value="Genomic_DNA"/>
</dbReference>
<name>A0ABU8HBL3_9BACI</name>
<feature type="transmembrane region" description="Helical" evidence="1">
    <location>
        <begin position="7"/>
        <end position="24"/>
    </location>
</feature>
<keyword evidence="1" id="KW-0812">Transmembrane</keyword>
<reference evidence="2 3" key="1">
    <citation type="journal article" date="2018" name="J. Microbiol.">
        <title>Bacillus spongiae sp. nov., isolated from sponge of Jeju Island.</title>
        <authorList>
            <person name="Lee G.E."/>
            <person name="Im W.T."/>
            <person name="Park J.S."/>
        </authorList>
    </citation>
    <scope>NUCLEOTIDE SEQUENCE [LARGE SCALE GENOMIC DNA]</scope>
    <source>
        <strain evidence="2 3">135PIL107-10</strain>
    </source>
</reference>
<feature type="transmembrane region" description="Helical" evidence="1">
    <location>
        <begin position="44"/>
        <end position="66"/>
    </location>
</feature>
<keyword evidence="1" id="KW-0472">Membrane</keyword>